<evidence type="ECO:0000313" key="2">
    <source>
        <dbReference type="Proteomes" id="UP000323946"/>
    </source>
</evidence>
<dbReference type="AlphaFoldDB" id="A0A5M7B7D6"/>
<proteinExistence type="predicted"/>
<dbReference type="RefSeq" id="WP_150070799.1">
    <property type="nucleotide sequence ID" value="NZ_VWPH01000021.1"/>
</dbReference>
<comment type="caution">
    <text evidence="1">The sequence shown here is derived from an EMBL/GenBank/DDBJ whole genome shotgun (WGS) entry which is preliminary data.</text>
</comment>
<sequence>MRWAPITTQRAPHVGSNLDDYCERAGAELDRVAARELLHRAVPGADPDALGDHETILEATEPGSPGFRNFVEVLGNTVGTRTAEDDCASLLMVVSAVDFPPSLPASSPGHCELAGS</sequence>
<evidence type="ECO:0000313" key="1">
    <source>
        <dbReference type="EMBL" id="KAA5825483.1"/>
    </source>
</evidence>
<reference evidence="1 2" key="1">
    <citation type="submission" date="2019-09" db="EMBL/GenBank/DDBJ databases">
        <title>Draft genome sequence of the thermophilic Saccharopolyspora hirsuta VKM Ac-666T.</title>
        <authorList>
            <person name="Lobastova T.G."/>
            <person name="Fokina V."/>
            <person name="Bragin E.Y."/>
            <person name="Shtratnikova V.Y."/>
            <person name="Starodumova I.P."/>
            <person name="Tarlachkov S.V."/>
            <person name="Donova M.V."/>
        </authorList>
    </citation>
    <scope>NUCLEOTIDE SEQUENCE [LARGE SCALE GENOMIC DNA]</scope>
    <source>
        <strain evidence="1 2">VKM Ac-666</strain>
    </source>
</reference>
<dbReference type="EMBL" id="VWPH01000021">
    <property type="protein sequence ID" value="KAA5825483.1"/>
    <property type="molecule type" value="Genomic_DNA"/>
</dbReference>
<accession>A0A5M7B7D6</accession>
<organism evidence="1 2">
    <name type="scientific">Saccharopolyspora hirsuta</name>
    <dbReference type="NCBI Taxonomy" id="1837"/>
    <lineage>
        <taxon>Bacteria</taxon>
        <taxon>Bacillati</taxon>
        <taxon>Actinomycetota</taxon>
        <taxon>Actinomycetes</taxon>
        <taxon>Pseudonocardiales</taxon>
        <taxon>Pseudonocardiaceae</taxon>
        <taxon>Saccharopolyspora</taxon>
    </lineage>
</organism>
<dbReference type="Proteomes" id="UP000323946">
    <property type="component" value="Unassembled WGS sequence"/>
</dbReference>
<keyword evidence="2" id="KW-1185">Reference proteome</keyword>
<name>A0A5M7B7D6_SACHI</name>
<protein>
    <submittedName>
        <fullName evidence="1">Uncharacterized protein</fullName>
    </submittedName>
</protein>
<gene>
    <name evidence="1" type="ORF">F1721_33180</name>
</gene>